<dbReference type="EMBL" id="FWFK01000003">
    <property type="protein sequence ID" value="SLN42844.1"/>
    <property type="molecule type" value="Genomic_DNA"/>
</dbReference>
<name>A0A1X6Z7X1_9RHOB</name>
<proteinExistence type="predicted"/>
<dbReference type="OrthoDB" id="7874631at2"/>
<reference evidence="1 2" key="1">
    <citation type="submission" date="2017-03" db="EMBL/GenBank/DDBJ databases">
        <authorList>
            <person name="Afonso C.L."/>
            <person name="Miller P.J."/>
            <person name="Scott M.A."/>
            <person name="Spackman E."/>
            <person name="Goraichik I."/>
            <person name="Dimitrov K.M."/>
            <person name="Suarez D.L."/>
            <person name="Swayne D.E."/>
        </authorList>
    </citation>
    <scope>NUCLEOTIDE SEQUENCE [LARGE SCALE GENOMIC DNA]</scope>
    <source>
        <strain evidence="1 2">CECT 8625</strain>
    </source>
</reference>
<dbReference type="Proteomes" id="UP000193570">
    <property type="component" value="Unassembled WGS sequence"/>
</dbReference>
<evidence type="ECO:0000313" key="2">
    <source>
        <dbReference type="Proteomes" id="UP000193570"/>
    </source>
</evidence>
<dbReference type="RefSeq" id="WP_085791802.1">
    <property type="nucleotide sequence ID" value="NZ_FWFK01000003.1"/>
</dbReference>
<dbReference type="AlphaFoldDB" id="A0A1X6Z7X1"/>
<protein>
    <submittedName>
        <fullName evidence="1">Uncharacterized protein</fullName>
    </submittedName>
</protein>
<organism evidence="1 2">
    <name type="scientific">Roseivivax jejudonensis</name>
    <dbReference type="NCBI Taxonomy" id="1529041"/>
    <lineage>
        <taxon>Bacteria</taxon>
        <taxon>Pseudomonadati</taxon>
        <taxon>Pseudomonadota</taxon>
        <taxon>Alphaproteobacteria</taxon>
        <taxon>Rhodobacterales</taxon>
        <taxon>Roseobacteraceae</taxon>
        <taxon>Roseivivax</taxon>
    </lineage>
</organism>
<sequence length="110" mass="11749">MRGRGALWFAPVAGLVALAAVLGWRQGWIAANVTETEVIAAYAQRYLADRAADGTGAQARASECRAVPAREVGAWLVVICGPDPHDAARHYTYYVARDGGLVRRVGPDDV</sequence>
<keyword evidence="2" id="KW-1185">Reference proteome</keyword>
<accession>A0A1X6Z7X1</accession>
<evidence type="ECO:0000313" key="1">
    <source>
        <dbReference type="EMBL" id="SLN42844.1"/>
    </source>
</evidence>
<gene>
    <name evidence="1" type="ORF">ROJ8625_02107</name>
</gene>